<name>A0ABY2V3E9_9BACT</name>
<evidence type="ECO:0000256" key="13">
    <source>
        <dbReference type="ARBA" id="ARBA00023136"/>
    </source>
</evidence>
<keyword evidence="13 14" id="KW-0472">Membrane</keyword>
<dbReference type="Gene3D" id="1.10.287.130">
    <property type="match status" value="1"/>
</dbReference>
<accession>A0ABY2V3E9</accession>
<evidence type="ECO:0000256" key="10">
    <source>
        <dbReference type="ARBA" id="ARBA00022840"/>
    </source>
</evidence>
<dbReference type="SUPFAM" id="SSF55874">
    <property type="entry name" value="ATPase domain of HSP90 chaperone/DNA topoisomerase II/histidine kinase"/>
    <property type="match status" value="1"/>
</dbReference>
<evidence type="ECO:0000256" key="4">
    <source>
        <dbReference type="ARBA" id="ARBA00022475"/>
    </source>
</evidence>
<evidence type="ECO:0000259" key="15">
    <source>
        <dbReference type="PROSITE" id="PS50109"/>
    </source>
</evidence>
<protein>
    <recommendedName>
        <fullName evidence="3">histidine kinase</fullName>
        <ecNumber evidence="3">2.7.13.3</ecNumber>
    </recommendedName>
</protein>
<dbReference type="PROSITE" id="PS50109">
    <property type="entry name" value="HIS_KIN"/>
    <property type="match status" value="1"/>
</dbReference>
<dbReference type="InterPro" id="IPR036890">
    <property type="entry name" value="HATPase_C_sf"/>
</dbReference>
<comment type="catalytic activity">
    <reaction evidence="1">
        <text>ATP + protein L-histidine = ADP + protein N-phospho-L-histidine.</text>
        <dbReference type="EC" id="2.7.13.3"/>
    </reaction>
</comment>
<evidence type="ECO:0000256" key="8">
    <source>
        <dbReference type="ARBA" id="ARBA00022741"/>
    </source>
</evidence>
<comment type="caution">
    <text evidence="16">The sequence shown here is derived from an EMBL/GenBank/DDBJ whole genome shotgun (WGS) entry which is preliminary data.</text>
</comment>
<reference evidence="16 17" key="1">
    <citation type="submission" date="2019-05" db="EMBL/GenBank/DDBJ databases">
        <title>Arcobacter cibarius and Arcobacter thereius providing challenges in identification an antibiotic susceptibility and Quinolone resistance.</title>
        <authorList>
            <person name="Busch A."/>
            <person name="Hanel I."/>
            <person name="Hotzel H."/>
            <person name="Tomaso H."/>
        </authorList>
    </citation>
    <scope>NUCLEOTIDE SEQUENCE [LARGE SCALE GENOMIC DNA]</scope>
    <source>
        <strain evidence="16 17">16CS0831-2</strain>
    </source>
</reference>
<evidence type="ECO:0000256" key="3">
    <source>
        <dbReference type="ARBA" id="ARBA00012438"/>
    </source>
</evidence>
<sequence>MKLRYQLYLFLLFLSTILFFVLSLNYISYKKQYEKDLKNFVNSEVRLHKKAISNSIQNKNLEFQEGKELFYNISKDALELLKKDKNLNLSALKNVLKVKYDLKNYDFDLYLIDDSYTIYKTTYIKDLNLDLKNISDAKLLLEKSLDGNIYFSNFINSDPVSLEYRLYAYASIAQKNFLELSFINTQLSSTSMSFLVQNLQSNSNVKVYRVFKNKEGFSYYDMLRKLENINKEEYYKSLEIIKRGELAKNDIMNSGINFIQSEKLNNNILTITTPIFDKNMLEILGFDNVVIELEIDLSDRIEFMEGIKNLFIGSLFVIFFILLLVFTFIQNRFTRPIESILKSIKESKKVDKELINYNNELSRIATKYNILYDNFTNELVLNSNLLEENKRFIADTVHQIRTPLTNIMMNGEMIKKFQKDESMNVFIEQIDASINMLSNSYEDLAYLITSNSISYKPKNINLSQTIKDRIKFFATISKVNFKKIEAKIEDEIYVNMNEIELERIIDNNLSNAIKYGFKDKTIDVFLIKNKNEAILEFRTFSNKIKNRDMIFSKNYREDDAKRGLGLGLYMVSNICIKYDIKYEILYENEQNIFKYIFKI</sequence>
<keyword evidence="17" id="KW-1185">Reference proteome</keyword>
<keyword evidence="12" id="KW-0902">Two-component regulatory system</keyword>
<evidence type="ECO:0000256" key="12">
    <source>
        <dbReference type="ARBA" id="ARBA00023012"/>
    </source>
</evidence>
<keyword evidence="10" id="KW-0067">ATP-binding</keyword>
<dbReference type="InterPro" id="IPR050398">
    <property type="entry name" value="HssS/ArlS-like"/>
</dbReference>
<gene>
    <name evidence="16" type="ORF">FE247_07360</name>
</gene>
<evidence type="ECO:0000256" key="9">
    <source>
        <dbReference type="ARBA" id="ARBA00022777"/>
    </source>
</evidence>
<dbReference type="EC" id="2.7.13.3" evidence="3"/>
<evidence type="ECO:0000313" key="17">
    <source>
        <dbReference type="Proteomes" id="UP000305417"/>
    </source>
</evidence>
<dbReference type="InterPro" id="IPR003661">
    <property type="entry name" value="HisK_dim/P_dom"/>
</dbReference>
<dbReference type="Gene3D" id="3.30.565.10">
    <property type="entry name" value="Histidine kinase-like ATPase, C-terminal domain"/>
    <property type="match status" value="1"/>
</dbReference>
<dbReference type="CDD" id="cd00082">
    <property type="entry name" value="HisKA"/>
    <property type="match status" value="1"/>
</dbReference>
<evidence type="ECO:0000313" key="16">
    <source>
        <dbReference type="EMBL" id="TLS98277.1"/>
    </source>
</evidence>
<comment type="subcellular location">
    <subcellularLocation>
        <location evidence="2">Cell membrane</location>
        <topology evidence="2">Multi-pass membrane protein</topology>
    </subcellularLocation>
</comment>
<dbReference type="Proteomes" id="UP000305417">
    <property type="component" value="Unassembled WGS sequence"/>
</dbReference>
<keyword evidence="9 16" id="KW-0418">Kinase</keyword>
<evidence type="ECO:0000256" key="6">
    <source>
        <dbReference type="ARBA" id="ARBA00022679"/>
    </source>
</evidence>
<keyword evidence="7 14" id="KW-0812">Transmembrane</keyword>
<dbReference type="EMBL" id="VBUC01000016">
    <property type="protein sequence ID" value="TLS98277.1"/>
    <property type="molecule type" value="Genomic_DNA"/>
</dbReference>
<dbReference type="InterPro" id="IPR005467">
    <property type="entry name" value="His_kinase_dom"/>
</dbReference>
<dbReference type="SMART" id="SM00388">
    <property type="entry name" value="HisKA"/>
    <property type="match status" value="1"/>
</dbReference>
<dbReference type="SUPFAM" id="SSF47384">
    <property type="entry name" value="Homodimeric domain of signal transducing histidine kinase"/>
    <property type="match status" value="1"/>
</dbReference>
<dbReference type="PANTHER" id="PTHR45528">
    <property type="entry name" value="SENSOR HISTIDINE KINASE CPXA"/>
    <property type="match status" value="1"/>
</dbReference>
<evidence type="ECO:0000256" key="1">
    <source>
        <dbReference type="ARBA" id="ARBA00000085"/>
    </source>
</evidence>
<keyword evidence="6" id="KW-0808">Transferase</keyword>
<dbReference type="PANTHER" id="PTHR45528:SF1">
    <property type="entry name" value="SENSOR HISTIDINE KINASE CPXA"/>
    <property type="match status" value="1"/>
</dbReference>
<keyword evidence="8" id="KW-0547">Nucleotide-binding</keyword>
<feature type="transmembrane region" description="Helical" evidence="14">
    <location>
        <begin position="6"/>
        <end position="27"/>
    </location>
</feature>
<evidence type="ECO:0000256" key="2">
    <source>
        <dbReference type="ARBA" id="ARBA00004651"/>
    </source>
</evidence>
<keyword evidence="11 14" id="KW-1133">Transmembrane helix</keyword>
<organism evidence="16 17">
    <name type="scientific">Aliarcobacter cibarius</name>
    <dbReference type="NCBI Taxonomy" id="255507"/>
    <lineage>
        <taxon>Bacteria</taxon>
        <taxon>Pseudomonadati</taxon>
        <taxon>Campylobacterota</taxon>
        <taxon>Epsilonproteobacteria</taxon>
        <taxon>Campylobacterales</taxon>
        <taxon>Arcobacteraceae</taxon>
        <taxon>Aliarcobacter</taxon>
    </lineage>
</organism>
<evidence type="ECO:0000256" key="11">
    <source>
        <dbReference type="ARBA" id="ARBA00022989"/>
    </source>
</evidence>
<keyword evidence="5" id="KW-0597">Phosphoprotein</keyword>
<keyword evidence="4" id="KW-1003">Cell membrane</keyword>
<evidence type="ECO:0000256" key="7">
    <source>
        <dbReference type="ARBA" id="ARBA00022692"/>
    </source>
</evidence>
<feature type="domain" description="Histidine kinase" evidence="15">
    <location>
        <begin position="395"/>
        <end position="599"/>
    </location>
</feature>
<evidence type="ECO:0000256" key="5">
    <source>
        <dbReference type="ARBA" id="ARBA00022553"/>
    </source>
</evidence>
<feature type="transmembrane region" description="Helical" evidence="14">
    <location>
        <begin position="310"/>
        <end position="329"/>
    </location>
</feature>
<dbReference type="InterPro" id="IPR036097">
    <property type="entry name" value="HisK_dim/P_sf"/>
</dbReference>
<proteinExistence type="predicted"/>
<dbReference type="Pfam" id="PF00512">
    <property type="entry name" value="HisKA"/>
    <property type="match status" value="1"/>
</dbReference>
<dbReference type="GO" id="GO:0016301">
    <property type="term" value="F:kinase activity"/>
    <property type="evidence" value="ECO:0007669"/>
    <property type="project" value="UniProtKB-KW"/>
</dbReference>
<evidence type="ECO:0000256" key="14">
    <source>
        <dbReference type="SAM" id="Phobius"/>
    </source>
</evidence>